<gene>
    <name evidence="9" type="ORF">LVIROSA_LOCUS34144</name>
</gene>
<comment type="caution">
    <text evidence="9">The sequence shown here is derived from an EMBL/GenBank/DDBJ whole genome shotgun (WGS) entry which is preliminary data.</text>
</comment>
<keyword evidence="2 7" id="KW-0853">WD repeat</keyword>
<dbReference type="GO" id="GO:0030686">
    <property type="term" value="C:90S preribosome"/>
    <property type="evidence" value="ECO:0007669"/>
    <property type="project" value="TreeGrafter"/>
</dbReference>
<dbReference type="InterPro" id="IPR013934">
    <property type="entry name" value="Utp13_C"/>
</dbReference>
<dbReference type="FunFam" id="2.130.10.10:FF:000794">
    <property type="entry name" value="Transducin family protein / WD-40 repeat family protein"/>
    <property type="match status" value="1"/>
</dbReference>
<dbReference type="Pfam" id="PF00439">
    <property type="entry name" value="Bromodomain"/>
    <property type="match status" value="1"/>
</dbReference>
<dbReference type="InterPro" id="IPR001487">
    <property type="entry name" value="Bromodomain"/>
</dbReference>
<reference evidence="9 10" key="1">
    <citation type="submission" date="2022-01" db="EMBL/GenBank/DDBJ databases">
        <authorList>
            <person name="Xiong W."/>
            <person name="Schranz E."/>
        </authorList>
    </citation>
    <scope>NUCLEOTIDE SEQUENCE [LARGE SCALE GENOMIC DNA]</scope>
</reference>
<dbReference type="InterPro" id="IPR036322">
    <property type="entry name" value="WD40_repeat_dom_sf"/>
</dbReference>
<feature type="repeat" description="WD" evidence="7">
    <location>
        <begin position="527"/>
        <end position="568"/>
    </location>
</feature>
<dbReference type="InterPro" id="IPR015943">
    <property type="entry name" value="WD40/YVTN_repeat-like_dom_sf"/>
</dbReference>
<proteinExistence type="predicted"/>
<dbReference type="GO" id="GO:0000472">
    <property type="term" value="P:endonucleolytic cleavage to generate mature 5'-end of SSU-rRNA from (SSU-rRNA, 5.8S rRNA, LSU-rRNA)"/>
    <property type="evidence" value="ECO:0007669"/>
    <property type="project" value="TreeGrafter"/>
</dbReference>
<keyword evidence="3" id="KW-0677">Repeat</keyword>
<dbReference type="PROSITE" id="PS50294">
    <property type="entry name" value="WD_REPEATS_REGION"/>
    <property type="match status" value="10"/>
</dbReference>
<dbReference type="InterPro" id="IPR036427">
    <property type="entry name" value="Bromodomain-like_sf"/>
</dbReference>
<feature type="repeat" description="WD" evidence="7">
    <location>
        <begin position="183"/>
        <end position="224"/>
    </location>
</feature>
<comment type="subcellular location">
    <subcellularLocation>
        <location evidence="1">Nucleus</location>
        <location evidence="1">Nucleolus</location>
    </subcellularLocation>
</comment>
<dbReference type="InterPro" id="IPR001680">
    <property type="entry name" value="WD40_rpt"/>
</dbReference>
<dbReference type="FunFam" id="2.130.10.10:FF:001844">
    <property type="entry name" value="Transducin family protein / WD-40 repeat family protein"/>
    <property type="match status" value="1"/>
</dbReference>
<dbReference type="GO" id="GO:0034511">
    <property type="term" value="F:U3 snoRNA binding"/>
    <property type="evidence" value="ECO:0007669"/>
    <property type="project" value="TreeGrafter"/>
</dbReference>
<dbReference type="PANTHER" id="PTHR19854:SF15">
    <property type="entry name" value="TRANSDUCIN BETA-LIKE PROTEIN 3"/>
    <property type="match status" value="1"/>
</dbReference>
<evidence type="ECO:0000313" key="10">
    <source>
        <dbReference type="Proteomes" id="UP001157418"/>
    </source>
</evidence>
<evidence type="ECO:0000256" key="1">
    <source>
        <dbReference type="ARBA" id="ARBA00004604"/>
    </source>
</evidence>
<dbReference type="Gene3D" id="2.130.10.10">
    <property type="entry name" value="YVTN repeat-like/Quinoprotein amine dehydrogenase"/>
    <property type="match status" value="4"/>
</dbReference>
<dbReference type="InterPro" id="IPR020472">
    <property type="entry name" value="WD40_PAC1"/>
</dbReference>
<sequence length="1223" mass="136870">MTSVALKKNYRCVQSLQQFYSGGPYTVSSDGSFIACACNDTITIVDSSNASIKSTIEGDSEPVTALTLSPDDKFLFSASHSRQIRVWDLSSLKCLRSWKGHQGPVMGMTCHASGGLLATAGADGKVQVWDVSGFCTHFFKGHKGVVTSVVFHPDPNRLLLFSSSDDTTVRVWDLTLKKCVATLERHRSTVTSIAITEDGWTLLSGGRDQVVNMWDLHDYSCKMSIPTNEAIEAVCVIGTASPFVSCLRGKKIGDSPAFQYLTVGEHGIVRIWNSHGAVCLFQQSSSDVTVSKEDEEEAKRGFISAVMLPSNQGLLCGTADQEFLFYSPIETPEGTFHLNLDKRLVGYNEEIVDMKFLGVEEQFLAVATSVEQVRVYDLSSMSCSYVLSGHTDIVLCLDTCTTTSGRTLIVTGSKDNTVRLWDSNSHCCIGIGRGHMGGIGAVSFAKKSQSFFVSGSSDLTLKVWSLDDLSDDVNEAFSLKTKAVTAAHDKDINALAIAPNDSLVCSGSQDRTARIWKLPDLTPGVVLKGHKRGIWSVEFSPVDQCVITGSGDKTIKIWAISDGSCLKTFEGHTSSVFKVQFVTRGAQIVSCGADGLLKLWTVKTNECVATYDQHEDKVWALSVGKKTEMLATGGSDAVINLWHDSTAADKEDEFRKEEEGVLKGQELENAVLDANYTKAIHLAFELRRPHKLFELFAQLCRREDAKDEVKKALGVLGMEEHRQLLEYIREWNTKPKLCHIAQFVLLHLFTILPPTEIVEMKGVGEVVEGLIPYSQRHYSRIDRLERSTYLLDYTLNGMSLIEPETDFYFVTTTPPRRHFSATIERRTRRLLSGNLDVFRVVKMVKILLTGSKKRQDPPEILEVQQQKKQKLDHGVKIECLKILKTLMTHKFGPVFNQPVDPVELGIPDYFSIISHPMDLGTIHNKLEDNIYSFPESFANDIRLTFSNAMRYNPPKNSVHLMAKEMNDLFNKIWKSVEPKLMKPSKNGGEKVKICKPVKKLGVHVSVGVKVKKSEDIISKASSCSEGKTLMTYEEKMRIKKELMVALRGEITGPLRGFLRKYGLIYSRKEKIESVFNSFGDDTLMELKRSLKGSLCLSLEKGKDDCVKPQWTKEASERQKLEEKSNIESRIRAARAAKEAILESAKSDLQMKRDKERERVEKMERTVTMDDNLTVLRELEKLCEISGIKNPLEKLGLRLKEEYYYGYEYIDDDDDDELEDGEIF</sequence>
<dbReference type="CDD" id="cd00200">
    <property type="entry name" value="WD40"/>
    <property type="match status" value="2"/>
</dbReference>
<dbReference type="Pfam" id="PF08625">
    <property type="entry name" value="Utp13"/>
    <property type="match status" value="1"/>
</dbReference>
<accession>A0AAU9PE19</accession>
<evidence type="ECO:0000259" key="8">
    <source>
        <dbReference type="PROSITE" id="PS50014"/>
    </source>
</evidence>
<keyword evidence="10" id="KW-1185">Reference proteome</keyword>
<dbReference type="InterPro" id="IPR019775">
    <property type="entry name" value="WD40_repeat_CS"/>
</dbReference>
<protein>
    <recommendedName>
        <fullName evidence="8">Bromo domain-containing protein</fullName>
    </recommendedName>
</protein>
<dbReference type="PANTHER" id="PTHR19854">
    <property type="entry name" value="TRANSDUCIN BETA-LIKE 3"/>
    <property type="match status" value="1"/>
</dbReference>
<dbReference type="Proteomes" id="UP001157418">
    <property type="component" value="Unassembled WGS sequence"/>
</dbReference>
<dbReference type="GO" id="GO:0000480">
    <property type="term" value="P:endonucleolytic cleavage in 5'-ETS of tricistronic rRNA transcript (SSU-rRNA, 5.8S rRNA, LSU-rRNA)"/>
    <property type="evidence" value="ECO:0007669"/>
    <property type="project" value="TreeGrafter"/>
</dbReference>
<evidence type="ECO:0000256" key="6">
    <source>
        <dbReference type="PROSITE-ProRule" id="PRU00035"/>
    </source>
</evidence>
<feature type="repeat" description="WD" evidence="7">
    <location>
        <begin position="569"/>
        <end position="610"/>
    </location>
</feature>
<evidence type="ECO:0000256" key="4">
    <source>
        <dbReference type="ARBA" id="ARBA00023117"/>
    </source>
</evidence>
<feature type="repeat" description="WD" evidence="7">
    <location>
        <begin position="485"/>
        <end position="518"/>
    </location>
</feature>
<dbReference type="PROSITE" id="PS50082">
    <property type="entry name" value="WD_REPEATS_2"/>
    <property type="match status" value="10"/>
</dbReference>
<evidence type="ECO:0000256" key="3">
    <source>
        <dbReference type="ARBA" id="ARBA00022737"/>
    </source>
</evidence>
<dbReference type="EMBL" id="CAKMRJ010005634">
    <property type="protein sequence ID" value="CAH1448613.1"/>
    <property type="molecule type" value="Genomic_DNA"/>
</dbReference>
<evidence type="ECO:0000313" key="9">
    <source>
        <dbReference type="EMBL" id="CAH1448613.1"/>
    </source>
</evidence>
<keyword evidence="4 6" id="KW-0103">Bromodomain</keyword>
<dbReference type="SUPFAM" id="SSF47370">
    <property type="entry name" value="Bromodomain"/>
    <property type="match status" value="1"/>
</dbReference>
<dbReference type="SMART" id="SM00297">
    <property type="entry name" value="BROMO"/>
    <property type="match status" value="1"/>
</dbReference>
<dbReference type="AlphaFoldDB" id="A0AAU9PE19"/>
<name>A0AAU9PE19_9ASTR</name>
<dbReference type="PROSITE" id="PS00678">
    <property type="entry name" value="WD_REPEATS_1"/>
    <property type="match status" value="3"/>
</dbReference>
<dbReference type="PRINTS" id="PR00503">
    <property type="entry name" value="BROMODOMAIN"/>
</dbReference>
<dbReference type="GO" id="GO:0032040">
    <property type="term" value="C:small-subunit processome"/>
    <property type="evidence" value="ECO:0007669"/>
    <property type="project" value="InterPro"/>
</dbReference>
<feature type="repeat" description="WD" evidence="7">
    <location>
        <begin position="611"/>
        <end position="642"/>
    </location>
</feature>
<dbReference type="PROSITE" id="PS50014">
    <property type="entry name" value="BROMODOMAIN_2"/>
    <property type="match status" value="1"/>
</dbReference>
<feature type="repeat" description="WD" evidence="7">
    <location>
        <begin position="387"/>
        <end position="422"/>
    </location>
</feature>
<dbReference type="Pfam" id="PF00400">
    <property type="entry name" value="WD40"/>
    <property type="match status" value="10"/>
</dbReference>
<evidence type="ECO:0000256" key="5">
    <source>
        <dbReference type="ARBA" id="ARBA00023242"/>
    </source>
</evidence>
<organism evidence="9 10">
    <name type="scientific">Lactuca virosa</name>
    <dbReference type="NCBI Taxonomy" id="75947"/>
    <lineage>
        <taxon>Eukaryota</taxon>
        <taxon>Viridiplantae</taxon>
        <taxon>Streptophyta</taxon>
        <taxon>Embryophyta</taxon>
        <taxon>Tracheophyta</taxon>
        <taxon>Spermatophyta</taxon>
        <taxon>Magnoliopsida</taxon>
        <taxon>eudicotyledons</taxon>
        <taxon>Gunneridae</taxon>
        <taxon>Pentapetalae</taxon>
        <taxon>asterids</taxon>
        <taxon>campanulids</taxon>
        <taxon>Asterales</taxon>
        <taxon>Asteraceae</taxon>
        <taxon>Cichorioideae</taxon>
        <taxon>Cichorieae</taxon>
        <taxon>Lactucinae</taxon>
        <taxon>Lactuca</taxon>
    </lineage>
</organism>
<evidence type="ECO:0000256" key="2">
    <source>
        <dbReference type="ARBA" id="ARBA00022574"/>
    </source>
</evidence>
<feature type="domain" description="Bromo" evidence="8">
    <location>
        <begin position="887"/>
        <end position="959"/>
    </location>
</feature>
<dbReference type="SUPFAM" id="SSF50978">
    <property type="entry name" value="WD40 repeat-like"/>
    <property type="match status" value="2"/>
</dbReference>
<dbReference type="Gene3D" id="1.20.920.10">
    <property type="entry name" value="Bromodomain-like"/>
    <property type="match status" value="1"/>
</dbReference>
<feature type="repeat" description="WD" evidence="7">
    <location>
        <begin position="56"/>
        <end position="97"/>
    </location>
</feature>
<feature type="repeat" description="WD" evidence="7">
    <location>
        <begin position="139"/>
        <end position="182"/>
    </location>
</feature>
<dbReference type="PRINTS" id="PR00320">
    <property type="entry name" value="GPROTEINBRPT"/>
</dbReference>
<evidence type="ECO:0000256" key="7">
    <source>
        <dbReference type="PROSITE-ProRule" id="PRU00221"/>
    </source>
</evidence>
<feature type="repeat" description="WD" evidence="7">
    <location>
        <begin position="98"/>
        <end position="132"/>
    </location>
</feature>
<dbReference type="SMART" id="SM00320">
    <property type="entry name" value="WD40"/>
    <property type="match status" value="13"/>
</dbReference>
<feature type="repeat" description="WD" evidence="7">
    <location>
        <begin position="432"/>
        <end position="467"/>
    </location>
</feature>
<keyword evidence="5" id="KW-0539">Nucleus</keyword>